<evidence type="ECO:0000313" key="3">
    <source>
        <dbReference type="EMBL" id="OHU46117.1"/>
    </source>
</evidence>
<feature type="domain" description="DUF6545" evidence="2">
    <location>
        <begin position="264"/>
        <end position="380"/>
    </location>
</feature>
<organism evidence="3 4">
    <name type="scientific">Mycobacteroides chelonae</name>
    <name type="common">Mycobacterium chelonae</name>
    <dbReference type="NCBI Taxonomy" id="1774"/>
    <lineage>
        <taxon>Bacteria</taxon>
        <taxon>Bacillati</taxon>
        <taxon>Actinomycetota</taxon>
        <taxon>Actinomycetes</taxon>
        <taxon>Mycobacteriales</taxon>
        <taxon>Mycobacteriaceae</taxon>
        <taxon>Mycobacteroides</taxon>
    </lineage>
</organism>
<dbReference type="RefSeq" id="WP_070948139.1">
    <property type="nucleotide sequence ID" value="NZ_MLIQ01000049.1"/>
</dbReference>
<feature type="transmembrane region" description="Helical" evidence="1">
    <location>
        <begin position="6"/>
        <end position="24"/>
    </location>
</feature>
<evidence type="ECO:0000313" key="4">
    <source>
        <dbReference type="Proteomes" id="UP000180043"/>
    </source>
</evidence>
<accession>A0A1S1LKI7</accession>
<keyword evidence="1" id="KW-0472">Membrane</keyword>
<feature type="transmembrane region" description="Helical" evidence="1">
    <location>
        <begin position="98"/>
        <end position="117"/>
    </location>
</feature>
<evidence type="ECO:0000259" key="2">
    <source>
        <dbReference type="Pfam" id="PF20182"/>
    </source>
</evidence>
<reference evidence="3 4" key="1">
    <citation type="submission" date="2016-10" db="EMBL/GenBank/DDBJ databases">
        <title>Evaluation of Human, Veterinary and Environmental Mycobacterium chelonae Isolates by Core Genome Phylogenomic Analysis, Targeted Gene Comparison, and Anti-microbial Susceptibility Patterns: A Tale of Mistaken Identities.</title>
        <authorList>
            <person name="Fogelson S.B."/>
            <person name="Camus A.C."/>
            <person name="Lorenz W."/>
            <person name="Vasireddy R."/>
            <person name="Vasireddy S."/>
            <person name="Smith T."/>
            <person name="Brown-Elliott B.A."/>
            <person name="Wallace R.J.Jr."/>
            <person name="Hasan N.A."/>
            <person name="Reischl U."/>
            <person name="Sanchez S."/>
        </authorList>
    </citation>
    <scope>NUCLEOTIDE SEQUENCE [LARGE SCALE GENOMIC DNA]</scope>
    <source>
        <strain evidence="3 4">15515</strain>
    </source>
</reference>
<evidence type="ECO:0000256" key="1">
    <source>
        <dbReference type="SAM" id="Phobius"/>
    </source>
</evidence>
<comment type="caution">
    <text evidence="3">The sequence shown here is derived from an EMBL/GenBank/DDBJ whole genome shotgun (WGS) entry which is preliminary data.</text>
</comment>
<keyword evidence="1" id="KW-1133">Transmembrane helix</keyword>
<sequence length="397" mass="42354">MPASLSLPILLGTAAIIVARMLILNATRADRALNLAVALLVSVAAMRDETVQRALGHLAGGLLTPSLLNHLSEATITLSSAAFLLLGLAWLNKSESRAVTAAVWLAAAASVLAVEWVVGTSDPRPAAAHGLHAGWAILAYSGGVPAAVVGIAAHDALSYGFSLLLLAICFRELKNRPRGLELLACVWVTVLAAGWLLQTLSVSIVTLVAATGHYSPVLNDYAAVERVDPLVDSAAIALLSAIPLVRYGVEYIRAELYSRFLTCRLNAFWGAMTAVCPEIVHPLAEDEGMNHPVFQLHLRVIEIRDAVMILSRYITADMDSYSRRSTDVPELQHAIRLHLASRAKLRGEAEVPGAPAASVFSRAGLIDDAVELLQLGRRWQTATRLCAAQGHTTADAR</sequence>
<gene>
    <name evidence="3" type="ORF">BKG82_28480</name>
</gene>
<feature type="transmembrane region" description="Helical" evidence="1">
    <location>
        <begin position="182"/>
        <end position="210"/>
    </location>
</feature>
<feature type="transmembrane region" description="Helical" evidence="1">
    <location>
        <begin position="67"/>
        <end position="91"/>
    </location>
</feature>
<dbReference type="EMBL" id="MLIQ01000049">
    <property type="protein sequence ID" value="OHU46117.1"/>
    <property type="molecule type" value="Genomic_DNA"/>
</dbReference>
<protein>
    <recommendedName>
        <fullName evidence="2">DUF6545 domain-containing protein</fullName>
    </recommendedName>
</protein>
<dbReference type="AlphaFoldDB" id="A0A1S1LKI7"/>
<dbReference type="Proteomes" id="UP000180043">
    <property type="component" value="Unassembled WGS sequence"/>
</dbReference>
<feature type="transmembrane region" description="Helical" evidence="1">
    <location>
        <begin position="137"/>
        <end position="170"/>
    </location>
</feature>
<name>A0A1S1LKI7_MYCCH</name>
<proteinExistence type="predicted"/>
<keyword evidence="1" id="KW-0812">Transmembrane</keyword>
<dbReference type="InterPro" id="IPR046675">
    <property type="entry name" value="DUF6545"/>
</dbReference>
<dbReference type="Pfam" id="PF20182">
    <property type="entry name" value="DUF6545"/>
    <property type="match status" value="1"/>
</dbReference>